<keyword evidence="4" id="KW-0808">Transferase</keyword>
<dbReference type="Pfam" id="PF13177">
    <property type="entry name" value="DNA_pol3_delta2"/>
    <property type="match status" value="1"/>
</dbReference>
<dbReference type="SUPFAM" id="SSF52540">
    <property type="entry name" value="P-loop containing nucleoside triphosphate hydrolases"/>
    <property type="match status" value="1"/>
</dbReference>
<dbReference type="InterPro" id="IPR050238">
    <property type="entry name" value="DNA_Rep/Repair_Clamp_Loader"/>
</dbReference>
<keyword evidence="5" id="KW-1185">Reference proteome</keyword>
<organism evidence="4 5">
    <name type="scientific">Pseudoxanthomonas kaohsiungensis</name>
    <dbReference type="NCBI Taxonomy" id="283923"/>
    <lineage>
        <taxon>Bacteria</taxon>
        <taxon>Pseudomonadati</taxon>
        <taxon>Pseudomonadota</taxon>
        <taxon>Gammaproteobacteria</taxon>
        <taxon>Lysobacterales</taxon>
        <taxon>Lysobacteraceae</taxon>
        <taxon>Pseudoxanthomonas</taxon>
    </lineage>
</organism>
<keyword evidence="2" id="KW-0239">DNA-directed DNA polymerase</keyword>
<dbReference type="PANTHER" id="PTHR11669:SF8">
    <property type="entry name" value="DNA POLYMERASE III SUBUNIT DELTA"/>
    <property type="match status" value="1"/>
</dbReference>
<comment type="catalytic activity">
    <reaction evidence="3">
        <text>DNA(n) + a 2'-deoxyribonucleoside 5'-triphosphate = DNA(n+1) + diphosphate</text>
        <dbReference type="Rhea" id="RHEA:22508"/>
        <dbReference type="Rhea" id="RHEA-COMP:17339"/>
        <dbReference type="Rhea" id="RHEA-COMP:17340"/>
        <dbReference type="ChEBI" id="CHEBI:33019"/>
        <dbReference type="ChEBI" id="CHEBI:61560"/>
        <dbReference type="ChEBI" id="CHEBI:173112"/>
        <dbReference type="EC" id="2.7.7.7"/>
    </reaction>
</comment>
<dbReference type="NCBIfam" id="NF006447">
    <property type="entry name" value="PRK08769.1"/>
    <property type="match status" value="1"/>
</dbReference>
<proteinExistence type="predicted"/>
<gene>
    <name evidence="4" type="ORF">ACFQ2N_14805</name>
</gene>
<dbReference type="EMBL" id="JBHTKN010000012">
    <property type="protein sequence ID" value="MFD1043621.1"/>
    <property type="molecule type" value="Genomic_DNA"/>
</dbReference>
<evidence type="ECO:0000313" key="4">
    <source>
        <dbReference type="EMBL" id="MFD1043621.1"/>
    </source>
</evidence>
<dbReference type="Proteomes" id="UP001597033">
    <property type="component" value="Unassembled WGS sequence"/>
</dbReference>
<reference evidence="5" key="1">
    <citation type="journal article" date="2019" name="Int. J. Syst. Evol. Microbiol.">
        <title>The Global Catalogue of Microorganisms (GCM) 10K type strain sequencing project: providing services to taxonomists for standard genome sequencing and annotation.</title>
        <authorList>
            <consortium name="The Broad Institute Genomics Platform"/>
            <consortium name="The Broad Institute Genome Sequencing Center for Infectious Disease"/>
            <person name="Wu L."/>
            <person name="Ma J."/>
        </authorList>
    </citation>
    <scope>NUCLEOTIDE SEQUENCE [LARGE SCALE GENOMIC DNA]</scope>
    <source>
        <strain evidence="5">CCUG 55854</strain>
    </source>
</reference>
<dbReference type="RefSeq" id="WP_202935624.1">
    <property type="nucleotide sequence ID" value="NZ_JBHTKN010000012.1"/>
</dbReference>
<evidence type="ECO:0000256" key="2">
    <source>
        <dbReference type="ARBA" id="ARBA00022932"/>
    </source>
</evidence>
<evidence type="ECO:0000256" key="1">
    <source>
        <dbReference type="ARBA" id="ARBA00012417"/>
    </source>
</evidence>
<dbReference type="InterPro" id="IPR027417">
    <property type="entry name" value="P-loop_NTPase"/>
</dbReference>
<name>A0ABW3LYR9_9GAMM</name>
<comment type="caution">
    <text evidence="4">The sequence shown here is derived from an EMBL/GenBank/DDBJ whole genome shotgun (WGS) entry which is preliminary data.</text>
</comment>
<dbReference type="PANTHER" id="PTHR11669">
    <property type="entry name" value="REPLICATION FACTOR C / DNA POLYMERASE III GAMMA-TAU SUBUNIT"/>
    <property type="match status" value="1"/>
</dbReference>
<evidence type="ECO:0000256" key="3">
    <source>
        <dbReference type="ARBA" id="ARBA00049244"/>
    </source>
</evidence>
<dbReference type="EC" id="2.7.7.7" evidence="1"/>
<dbReference type="GO" id="GO:0003887">
    <property type="term" value="F:DNA-directed DNA polymerase activity"/>
    <property type="evidence" value="ECO:0007669"/>
    <property type="project" value="UniProtKB-EC"/>
</dbReference>
<evidence type="ECO:0000313" key="5">
    <source>
        <dbReference type="Proteomes" id="UP001597033"/>
    </source>
</evidence>
<keyword evidence="4" id="KW-0548">Nucleotidyltransferase</keyword>
<dbReference type="Gene3D" id="3.40.50.300">
    <property type="entry name" value="P-loop containing nucleotide triphosphate hydrolases"/>
    <property type="match status" value="1"/>
</dbReference>
<sequence>MSTSMAPWQQRAHDQALASLAAGRLGHALLLCGPAGLGKRAVADRLAAHILSAGADASAQARTRALIAAGTHPDLHVVSFVPNKEGTRLRTEIVIDQIRELGQQLALTPQYGVAQVAVVDPADALNTAACNALLKTLEEPAPARYLWLVSARPARLPATIRSRCQRLEFRLPPRDEALAWLRGQGHDAQAAAEALDAAGGHPGLAAEWLGGDGLALRRGIAADLAAVEAGRADPLETALRWSSDELAVERLRHAAEHVLERARSPAGLTDPDRLNKLAAWFDDANRARELLRSTVRADLVMADLLLAWRDASRQQAGKGDNR</sequence>
<protein>
    <recommendedName>
        <fullName evidence="1">DNA-directed DNA polymerase</fullName>
        <ecNumber evidence="1">2.7.7.7</ecNumber>
    </recommendedName>
</protein>
<accession>A0ABW3LYR9</accession>